<evidence type="ECO:0000313" key="8">
    <source>
        <dbReference type="EMBL" id="PVW12004.1"/>
    </source>
</evidence>
<dbReference type="Gene3D" id="3.40.109.10">
    <property type="entry name" value="NADH Oxidase"/>
    <property type="match status" value="1"/>
</dbReference>
<dbReference type="RefSeq" id="WP_116695673.1">
    <property type="nucleotide sequence ID" value="NZ_QEHR01000017.1"/>
</dbReference>
<dbReference type="OrthoDB" id="9809288at2"/>
<dbReference type="CDD" id="cd02149">
    <property type="entry name" value="NfsB-like"/>
    <property type="match status" value="1"/>
</dbReference>
<dbReference type="PANTHER" id="PTHR43673:SF2">
    <property type="entry name" value="NITROREDUCTASE"/>
    <property type="match status" value="1"/>
</dbReference>
<dbReference type="GO" id="GO:0016491">
    <property type="term" value="F:oxidoreductase activity"/>
    <property type="evidence" value="ECO:0007669"/>
    <property type="project" value="UniProtKB-KW"/>
</dbReference>
<comment type="caution">
    <text evidence="8">The sequence shown here is derived from an EMBL/GenBank/DDBJ whole genome shotgun (WGS) entry which is preliminary data.</text>
</comment>
<reference evidence="8 9" key="1">
    <citation type="submission" date="2018-04" db="EMBL/GenBank/DDBJ databases">
        <title>Marixanthomonas spongiae HN-E44 sp. nov., isolated from a marine sponge.</title>
        <authorList>
            <person name="Luo L."/>
            <person name="Zhuang L."/>
        </authorList>
    </citation>
    <scope>NUCLEOTIDE SEQUENCE [LARGE SCALE GENOMIC DNA]</scope>
    <source>
        <strain evidence="8 9">HN-E44</strain>
    </source>
</reference>
<dbReference type="InterPro" id="IPR033878">
    <property type="entry name" value="NfsB-like"/>
</dbReference>
<keyword evidence="3" id="KW-0285">Flavoprotein</keyword>
<dbReference type="PANTHER" id="PTHR43673">
    <property type="entry name" value="NAD(P)H NITROREDUCTASE YDGI-RELATED"/>
    <property type="match status" value="1"/>
</dbReference>
<keyword evidence="9" id="KW-1185">Reference proteome</keyword>
<protein>
    <submittedName>
        <fullName evidence="8">NAD(P)H-dependent oxidoreductase</fullName>
    </submittedName>
</protein>
<name>A0A2U0HT38_9FLAO</name>
<dbReference type="Proteomes" id="UP000245962">
    <property type="component" value="Unassembled WGS sequence"/>
</dbReference>
<feature type="domain" description="Nitroreductase" evidence="7">
    <location>
        <begin position="9"/>
        <end position="187"/>
    </location>
</feature>
<dbReference type="InterPro" id="IPR000415">
    <property type="entry name" value="Nitroreductase-like"/>
</dbReference>
<comment type="similarity">
    <text evidence="2">Belongs to the nitroreductase family.</text>
</comment>
<evidence type="ECO:0000256" key="2">
    <source>
        <dbReference type="ARBA" id="ARBA00007118"/>
    </source>
</evidence>
<evidence type="ECO:0000256" key="1">
    <source>
        <dbReference type="ARBA" id="ARBA00001917"/>
    </source>
</evidence>
<evidence type="ECO:0000256" key="4">
    <source>
        <dbReference type="ARBA" id="ARBA00022643"/>
    </source>
</evidence>
<accession>A0A2U0HT38</accession>
<sequence length="211" mass="24370">MATDIIDRLKWRYATKKFDSEKILPKKTVEQLKEAFNLTATSYGLQPVTLVIVKDKKLREQLLPPSWNQSQVVDASHLFIFCVEEKLSPEYIQKYFKRVKTIRNTPDKILKPFEEFLLESFEEQSSDEIRIWATNQAYLALGNLLTVCAAANIDACPMEGFNPTEFDRILGLKEKGLTSVLLLPVGYRDETDFMAKEKKVRKDMDDVVIEL</sequence>
<evidence type="ECO:0000313" key="9">
    <source>
        <dbReference type="Proteomes" id="UP000245962"/>
    </source>
</evidence>
<comment type="cofactor">
    <cofactor evidence="1">
        <name>FMN</name>
        <dbReference type="ChEBI" id="CHEBI:58210"/>
    </cofactor>
</comment>
<dbReference type="Pfam" id="PF00881">
    <property type="entry name" value="Nitroreductase"/>
    <property type="match status" value="1"/>
</dbReference>
<evidence type="ECO:0000259" key="7">
    <source>
        <dbReference type="Pfam" id="PF00881"/>
    </source>
</evidence>
<keyword evidence="5" id="KW-0521">NADP</keyword>
<dbReference type="SUPFAM" id="SSF55469">
    <property type="entry name" value="FMN-dependent nitroreductase-like"/>
    <property type="match status" value="1"/>
</dbReference>
<evidence type="ECO:0000256" key="6">
    <source>
        <dbReference type="ARBA" id="ARBA00023002"/>
    </source>
</evidence>
<organism evidence="8 9">
    <name type="scientific">Marixanthomonas spongiae</name>
    <dbReference type="NCBI Taxonomy" id="2174845"/>
    <lineage>
        <taxon>Bacteria</taxon>
        <taxon>Pseudomonadati</taxon>
        <taxon>Bacteroidota</taxon>
        <taxon>Flavobacteriia</taxon>
        <taxon>Flavobacteriales</taxon>
        <taxon>Flavobacteriaceae</taxon>
        <taxon>Marixanthomonas</taxon>
    </lineage>
</organism>
<evidence type="ECO:0000256" key="5">
    <source>
        <dbReference type="ARBA" id="ARBA00022857"/>
    </source>
</evidence>
<dbReference type="AlphaFoldDB" id="A0A2U0HT38"/>
<keyword evidence="4" id="KW-0288">FMN</keyword>
<proteinExistence type="inferred from homology"/>
<gene>
    <name evidence="8" type="ORF">DDV96_15415</name>
</gene>
<dbReference type="InterPro" id="IPR029479">
    <property type="entry name" value="Nitroreductase"/>
</dbReference>
<dbReference type="EMBL" id="QEHR01000017">
    <property type="protein sequence ID" value="PVW12004.1"/>
    <property type="molecule type" value="Genomic_DNA"/>
</dbReference>
<keyword evidence="6" id="KW-0560">Oxidoreductase</keyword>
<evidence type="ECO:0000256" key="3">
    <source>
        <dbReference type="ARBA" id="ARBA00022630"/>
    </source>
</evidence>